<dbReference type="GO" id="GO:0009007">
    <property type="term" value="F:site-specific DNA-methyltransferase (adenine-specific) activity"/>
    <property type="evidence" value="ECO:0007669"/>
    <property type="project" value="UniProtKB-EC"/>
</dbReference>
<name>F9EMN9_9FUSO</name>
<evidence type="ECO:0000313" key="4">
    <source>
        <dbReference type="EMBL" id="EGQ79775.1"/>
    </source>
</evidence>
<evidence type="ECO:0000256" key="2">
    <source>
        <dbReference type="ARBA" id="ARBA00022679"/>
    </source>
</evidence>
<gene>
    <name evidence="4" type="primary">dam</name>
    <name evidence="4" type="ORF">HMPREF9094_1194</name>
</gene>
<dbReference type="EMBL" id="AFQD01000195">
    <property type="protein sequence ID" value="EGQ79775.1"/>
    <property type="molecule type" value="Genomic_DNA"/>
</dbReference>
<accession>F9EMN9</accession>
<keyword evidence="5" id="KW-1185">Reference proteome</keyword>
<evidence type="ECO:0000256" key="3">
    <source>
        <dbReference type="ARBA" id="ARBA00022691"/>
    </source>
</evidence>
<dbReference type="InterPro" id="IPR012327">
    <property type="entry name" value="MeTrfase_D12"/>
</dbReference>
<dbReference type="SUPFAM" id="SSF53335">
    <property type="entry name" value="S-adenosyl-L-methionine-dependent methyltransferases"/>
    <property type="match status" value="1"/>
</dbReference>
<keyword evidence="3" id="KW-0949">S-adenosyl-L-methionine</keyword>
<comment type="caution">
    <text evidence="4">The sequence shown here is derived from an EMBL/GenBank/DDBJ whole genome shotgun (WGS) entry which is preliminary data.</text>
</comment>
<dbReference type="PATRIC" id="fig|997347.4.peg.1112"/>
<evidence type="ECO:0000313" key="5">
    <source>
        <dbReference type="Proteomes" id="UP000005392"/>
    </source>
</evidence>
<keyword evidence="2 4" id="KW-0808">Transferase</keyword>
<evidence type="ECO:0000256" key="1">
    <source>
        <dbReference type="ARBA" id="ARBA00022603"/>
    </source>
</evidence>
<dbReference type="GO" id="GO:0032259">
    <property type="term" value="P:methylation"/>
    <property type="evidence" value="ECO:0007669"/>
    <property type="project" value="UniProtKB-KW"/>
</dbReference>
<organism evidence="4 5">
    <name type="scientific">Fusobacterium animalis ATCC 51191</name>
    <dbReference type="NCBI Taxonomy" id="997347"/>
    <lineage>
        <taxon>Bacteria</taxon>
        <taxon>Fusobacteriati</taxon>
        <taxon>Fusobacteriota</taxon>
        <taxon>Fusobacteriia</taxon>
        <taxon>Fusobacteriales</taxon>
        <taxon>Fusobacteriaceae</taxon>
        <taxon>Fusobacterium</taxon>
    </lineage>
</organism>
<proteinExistence type="predicted"/>
<dbReference type="Proteomes" id="UP000005392">
    <property type="component" value="Unassembled WGS sequence"/>
</dbReference>
<protein>
    <submittedName>
        <fullName evidence="4">Adenine-specific DNA methyltransferase</fullName>
    </submittedName>
</protein>
<keyword evidence="1 4" id="KW-0489">Methyltransferase</keyword>
<sequence>MENLKLFLDDETKKENKIEKLIKEFDLKRFFINNRRYLGNKYSLTNFIKRIVEENCKNINIVADVFSGTGSVSEIFKDKQLITNDLLYCNYISNYAWFSSEDYSEEKIINIVYEYNKIKTSENNYVRENFADTFFFSK</sequence>
<dbReference type="InterPro" id="IPR029063">
    <property type="entry name" value="SAM-dependent_MTases_sf"/>
</dbReference>
<dbReference type="HOGENOM" id="CLU_1852272_0_0_0"/>
<dbReference type="AlphaFoldDB" id="F9EMN9"/>
<dbReference type="GO" id="GO:0009307">
    <property type="term" value="P:DNA restriction-modification system"/>
    <property type="evidence" value="ECO:0007669"/>
    <property type="project" value="InterPro"/>
</dbReference>
<dbReference type="Pfam" id="PF02086">
    <property type="entry name" value="MethyltransfD12"/>
    <property type="match status" value="1"/>
</dbReference>
<reference evidence="4 5" key="1">
    <citation type="submission" date="2011-05" db="EMBL/GenBank/DDBJ databases">
        <authorList>
            <person name="Muzny D."/>
            <person name="Qin X."/>
            <person name="Deng J."/>
            <person name="Jiang H."/>
            <person name="Liu Y."/>
            <person name="Qu J."/>
            <person name="Song X.-Z."/>
            <person name="Zhang L."/>
            <person name="Thornton R."/>
            <person name="Coyle M."/>
            <person name="Francisco L."/>
            <person name="Jackson L."/>
            <person name="Javaid M."/>
            <person name="Korchina V."/>
            <person name="Kovar C."/>
            <person name="Mata R."/>
            <person name="Mathew T."/>
            <person name="Ngo R."/>
            <person name="Nguyen L."/>
            <person name="Nguyen N."/>
            <person name="Okwuonu G."/>
            <person name="Ongeri F."/>
            <person name="Pham C."/>
            <person name="Simmons D."/>
            <person name="Wilczek-Boney K."/>
            <person name="Hale W."/>
            <person name="Jakkamsetti A."/>
            <person name="Pham P."/>
            <person name="Ruth R."/>
            <person name="San Lucas F."/>
            <person name="Warren J."/>
            <person name="Zhang J."/>
            <person name="Zhao Z."/>
            <person name="Zhou C."/>
            <person name="Zhu D."/>
            <person name="Lee S."/>
            <person name="Bess C."/>
            <person name="Blankenburg K."/>
            <person name="Forbes L."/>
            <person name="Fu Q."/>
            <person name="Gubbala S."/>
            <person name="Hirani K."/>
            <person name="Jayaseelan J.C."/>
            <person name="Lara F."/>
            <person name="Munidasa M."/>
            <person name="Palculict T."/>
            <person name="Patil S."/>
            <person name="Pu L.-L."/>
            <person name="Saada N."/>
            <person name="Tang L."/>
            <person name="Weissenberger G."/>
            <person name="Zhu Y."/>
            <person name="Hemphill L."/>
            <person name="Shang Y."/>
            <person name="Youmans B."/>
            <person name="Ayvaz T."/>
            <person name="Ross M."/>
            <person name="Santibanez J."/>
            <person name="Aqrawi P."/>
            <person name="Gross S."/>
            <person name="Joshi V."/>
            <person name="Fowler G."/>
            <person name="Nazareth L."/>
            <person name="Reid J."/>
            <person name="Worley K."/>
            <person name="Petrosino J."/>
            <person name="Highlander S."/>
            <person name="Gibbs R."/>
        </authorList>
    </citation>
    <scope>NUCLEOTIDE SEQUENCE [LARGE SCALE GENOMIC DNA]</scope>
    <source>
        <strain evidence="4 5">ATCC 51191</strain>
    </source>
</reference>